<proteinExistence type="predicted"/>
<evidence type="ECO:0000259" key="3">
    <source>
        <dbReference type="Pfam" id="PF22775"/>
    </source>
</evidence>
<dbReference type="HOGENOM" id="CLU_239931_0_0_6"/>
<dbReference type="Proteomes" id="UP000006908">
    <property type="component" value="Chromosome"/>
</dbReference>
<feature type="region of interest" description="Disordered" evidence="2">
    <location>
        <begin position="113"/>
        <end position="202"/>
    </location>
</feature>
<dbReference type="RefSeq" id="WP_013746205.1">
    <property type="nucleotide sequence ID" value="NC_015460.1"/>
</dbReference>
<dbReference type="InterPro" id="IPR054725">
    <property type="entry name" value="Epr_GA-like"/>
</dbReference>
<sequence>MGICSRCSSIARWYCISRRRWKQWWQGIIPYWGGVESTQITAAEEAVKAAEKAYQQAKNLLDKAKEDNQITAEGNAALEEANQAIKDAKTKAEEALKNLPKDKEQEALKERLDAVNPIEIPENGGNPSTDPKPTTPPDSTDNQGNTGKDKPDVGGQDKDPALENAEKLVKAAEDAEKAAETAEEKAQEALDKANEDSNITPEEKAAIEKANEDVKKAKEKAAEAVDDLPASDVKDSLKDRVDEVNPVETPKTDAEKAAEELVTVTIALTRDTGSSEADNVTNDGKLTLTLKESTDTITKVEVNGTPLQPVDGKYILPEGEYAVGSIVVTSQDASGVESTSQNNKLMIVDTTAPTDAPAIARTTEQGTDISLPIDAKVGDQVLIHIGKDVVTLTKTSDDWQSSNNEKVAIVDDAGTAKGRIPLDAAATGTTVTAQNVDAAGNIGAEITTKSIINPGEVTIVLDKDANFNVDNDKTDQVVLNLAEGERASNSDRQNLTTVPVKAYFPEGTSVGDHYNLTMVTSQFPDGITTRNREITKDMIEKGWEFNINGIDNGQGSVSITLVSDKPEINGKSSTLTVVLDKDMPNDPVVHTAEDGSVSVDLPTQNAPYADGSPAKQADVQVGDKVVIKDGDFVATVTKTAAGWESDNPQVTIDGNTAKIASGVLRGGSTVEAQAIDNVGNESSINSAKIVSAPLRVQSLTLTDEHDQFNPTYAEKQSDDRAINFSYQLSGPVDEHTSQYVRIQLFKEGDSNSVQTMYKQVEAGKIEYSGEFDTLPAAAKDEKYTVKVDLVNSNNGSDVDTKAGSQTDNIVVETPDAVKVLSTERVDESTVKLTLNRSVTSSSDLDTTDFNQVTVKFGDARTDKYHDLTDSDGHTIRVTNVKADWNMRMVDDFENENSSDYSNSPHVHDHADGWKYDTEAVTRDATLRNGEPRNGFFYRWDGDDTKGDTIIVSAVRTDSNAENRSSQGTISGEKKGSDTTQPRFVVDTHGGGDDYIEANGMGGNSRIITNDGHDTIRLGYLSGRSGVGIPYFDGSNQIIMGEGNDTLDVYADSGTVSGRNEVGRTTSSFYYTNAKVDMGEGHNTVTITGNVIAGEESASGNYFKFGSGNDTMTVGKGILGQNTGEYYKGSTIIDLGSGMNKLDVKGQFGDSKLALVIADGDNTIKFGSMGGYSSLMLGNGADNVTVSGNVNILGGAYSSLSDIFAANKQDSRQNEWYQNYYDANLPNAINNKLSQTAAIVAAGGNPSENLGANTLNTDSVGSNSTQYSRTSLGNGNNSFTVNGTVKNLHFVGGNDTDTVEIKGNDGGNSVTNSKFWMGNGENNFTLVAGSSEMNYYGGNDVDTVTIKGNANVSRFWMQNGNNQLVFGGNTNAIGYSGGTGNDEITIAGNATGDSTYNLGTGGNNSLTIKGNSDRTWVGADSGDSNDTVYVGGNFTGLGKDSASITLGNGKNEFSVKGSTTELLYIGGDDVDIVRLGTVDGIDYNAKTANSIINLGAGDDRLEIASASFTDGGLRLADVQIYAGDGDDTVAVHNVSGTNFNLDAGNGNDTIYLYGQPTMDNTNKVYGGNGVDTLHIGSKADGAQSTYSIGHGPGGQFKLESIEKIVFHSVNSNSGDKLDIKAEKDLTDDPSGKIFIRVSQDVMDANAKVNTVYLNSEYHAWGKDVKFAPRGVFTDSDGITYVQYSQTKGGNSYPGDSVYIQASKHSDGKYYHDYIDITGNVNWDGHGNENGIII</sequence>
<feature type="coiled-coil region" evidence="1">
    <location>
        <begin position="40"/>
        <end position="105"/>
    </location>
</feature>
<name>F4HAY6_GALAU</name>
<dbReference type="KEGG" id="gan:UMN179_01413"/>
<evidence type="ECO:0000313" key="5">
    <source>
        <dbReference type="Proteomes" id="UP000006908"/>
    </source>
</evidence>
<evidence type="ECO:0000313" key="4">
    <source>
        <dbReference type="EMBL" id="AEC17432.1"/>
    </source>
</evidence>
<evidence type="ECO:0000256" key="1">
    <source>
        <dbReference type="SAM" id="Coils"/>
    </source>
</evidence>
<feature type="compositionally biased region" description="Polar residues" evidence="2">
    <location>
        <begin position="956"/>
        <end position="969"/>
    </location>
</feature>
<organism evidence="4 5">
    <name type="scientific">Gallibacterium anatis (strain UMN179)</name>
    <name type="common">Pasteurella anatis</name>
    <dbReference type="NCBI Taxonomy" id="1005058"/>
    <lineage>
        <taxon>Bacteria</taxon>
        <taxon>Pseudomonadati</taxon>
        <taxon>Pseudomonadota</taxon>
        <taxon>Gammaproteobacteria</taxon>
        <taxon>Pasteurellales</taxon>
        <taxon>Pasteurellaceae</taxon>
        <taxon>Gallibacterium</taxon>
    </lineage>
</organism>
<feature type="compositionally biased region" description="Low complexity" evidence="2">
    <location>
        <begin position="127"/>
        <end position="141"/>
    </location>
</feature>
<reference evidence="4 5" key="1">
    <citation type="journal article" date="2011" name="J. Bacteriol.">
        <title>Complete genome sequence of Gallibacterium anatis strain UMN179, isolated from a laying hen with peritonitis.</title>
        <authorList>
            <person name="Johnson T.J."/>
            <person name="Fernandez-Alarcon C."/>
            <person name="Bojesen A.M."/>
            <person name="Nolan L.K."/>
            <person name="Trampel D.W."/>
            <person name="Seemann T."/>
        </authorList>
    </citation>
    <scope>NUCLEOTIDE SEQUENCE [LARGE SCALE GENOMIC DNA]</scope>
    <source>
        <strain evidence="4 5">UMN179</strain>
    </source>
</reference>
<dbReference type="PATRIC" id="fig|1005058.3.peg.1403"/>
<feature type="compositionally biased region" description="Basic and acidic residues" evidence="2">
    <location>
        <begin position="147"/>
        <end position="202"/>
    </location>
</feature>
<dbReference type="EMBL" id="CP002667">
    <property type="protein sequence ID" value="AEC17432.1"/>
    <property type="molecule type" value="Genomic_DNA"/>
</dbReference>
<dbReference type="Pfam" id="PF22775">
    <property type="entry name" value="GA_3"/>
    <property type="match status" value="2"/>
</dbReference>
<dbReference type="Gene3D" id="2.160.20.160">
    <property type="match status" value="2"/>
</dbReference>
<dbReference type="eggNOG" id="COG3210">
    <property type="taxonomic scope" value="Bacteria"/>
</dbReference>
<accession>F4HAY6</accession>
<feature type="domain" description="Minor extracellular protease Epr GA-like" evidence="3">
    <location>
        <begin position="38"/>
        <end position="122"/>
    </location>
</feature>
<protein>
    <recommendedName>
        <fullName evidence="3">Minor extracellular protease Epr GA-like domain-containing protein</fullName>
    </recommendedName>
</protein>
<dbReference type="STRING" id="1005058.UMN179_01413"/>
<feature type="region of interest" description="Disordered" evidence="2">
    <location>
        <begin position="956"/>
        <end position="981"/>
    </location>
</feature>
<gene>
    <name evidence="4" type="ordered locus">UMN179_01413</name>
</gene>
<evidence type="ECO:0000256" key="2">
    <source>
        <dbReference type="SAM" id="MobiDB-lite"/>
    </source>
</evidence>
<feature type="domain" description="Minor extracellular protease Epr GA-like" evidence="3">
    <location>
        <begin position="165"/>
        <end position="254"/>
    </location>
</feature>
<keyword evidence="1" id="KW-0175">Coiled coil</keyword>